<feature type="domain" description="Methyl-accepting transducer" evidence="12">
    <location>
        <begin position="403"/>
        <end position="653"/>
    </location>
</feature>
<evidence type="ECO:0000256" key="9">
    <source>
        <dbReference type="PROSITE-ProRule" id="PRU00284"/>
    </source>
</evidence>
<feature type="transmembrane region" description="Helical" evidence="11">
    <location>
        <begin position="306"/>
        <end position="327"/>
    </location>
</feature>
<keyword evidence="10" id="KW-0175">Coiled coil</keyword>
<evidence type="ECO:0000256" key="6">
    <source>
        <dbReference type="ARBA" id="ARBA00023136"/>
    </source>
</evidence>
<keyword evidence="6 11" id="KW-0472">Membrane</keyword>
<reference evidence="14 15" key="1">
    <citation type="submission" date="2019-12" db="EMBL/GenBank/DDBJ databases">
        <title>Defluviitalea raffinosedens, isolated from a biogas fermenter, genome sequencing and characterization.</title>
        <authorList>
            <person name="Rettenmaier R."/>
            <person name="Schneider M."/>
            <person name="Neuhaus K."/>
            <person name="Liebl W."/>
            <person name="Zverlov V."/>
        </authorList>
    </citation>
    <scope>NUCLEOTIDE SEQUENCE [LARGE SCALE GENOMIC DNA]</scope>
    <source>
        <strain evidence="14 15">249c-K6</strain>
    </source>
</reference>
<evidence type="ECO:0000313" key="14">
    <source>
        <dbReference type="EMBL" id="KAE9632905.1"/>
    </source>
</evidence>
<proteinExistence type="inferred from homology"/>
<evidence type="ECO:0000256" key="10">
    <source>
        <dbReference type="SAM" id="Coils"/>
    </source>
</evidence>
<evidence type="ECO:0000256" key="7">
    <source>
        <dbReference type="ARBA" id="ARBA00023224"/>
    </source>
</evidence>
<evidence type="ECO:0000256" key="3">
    <source>
        <dbReference type="ARBA" id="ARBA00022500"/>
    </source>
</evidence>
<evidence type="ECO:0000256" key="5">
    <source>
        <dbReference type="ARBA" id="ARBA00022989"/>
    </source>
</evidence>
<dbReference type="Pfam" id="PF00015">
    <property type="entry name" value="MCPsignal"/>
    <property type="match status" value="1"/>
</dbReference>
<evidence type="ECO:0000256" key="11">
    <source>
        <dbReference type="SAM" id="Phobius"/>
    </source>
</evidence>
<keyword evidence="5 11" id="KW-1133">Transmembrane helix</keyword>
<comment type="subcellular location">
    <subcellularLocation>
        <location evidence="1">Cell membrane</location>
        <topology evidence="1">Multi-pass membrane protein</topology>
    </subcellularLocation>
</comment>
<dbReference type="PROSITE" id="PS50111">
    <property type="entry name" value="CHEMOTAXIS_TRANSDUC_2"/>
    <property type="match status" value="1"/>
</dbReference>
<dbReference type="GO" id="GO:0007165">
    <property type="term" value="P:signal transduction"/>
    <property type="evidence" value="ECO:0007669"/>
    <property type="project" value="UniProtKB-KW"/>
</dbReference>
<dbReference type="PROSITE" id="PS50885">
    <property type="entry name" value="HAMP"/>
    <property type="match status" value="1"/>
</dbReference>
<feature type="coiled-coil region" evidence="10">
    <location>
        <begin position="565"/>
        <end position="627"/>
    </location>
</feature>
<dbReference type="CDD" id="cd12912">
    <property type="entry name" value="PDC2_MCP_like"/>
    <property type="match status" value="1"/>
</dbReference>
<dbReference type="GO" id="GO:0006935">
    <property type="term" value="P:chemotaxis"/>
    <property type="evidence" value="ECO:0007669"/>
    <property type="project" value="UniProtKB-KW"/>
</dbReference>
<evidence type="ECO:0000259" key="12">
    <source>
        <dbReference type="PROSITE" id="PS50111"/>
    </source>
</evidence>
<keyword evidence="7 9" id="KW-0807">Transducer</keyword>
<name>A0A7C8HGT3_9FIRM</name>
<protein>
    <submittedName>
        <fullName evidence="14">HAMP domain-containing protein</fullName>
    </submittedName>
</protein>
<accession>A0A7C8HGT3</accession>
<dbReference type="Gene3D" id="6.10.340.10">
    <property type="match status" value="1"/>
</dbReference>
<dbReference type="Proteomes" id="UP000483018">
    <property type="component" value="Unassembled WGS sequence"/>
</dbReference>
<evidence type="ECO:0000256" key="1">
    <source>
        <dbReference type="ARBA" id="ARBA00004651"/>
    </source>
</evidence>
<dbReference type="PANTHER" id="PTHR32089">
    <property type="entry name" value="METHYL-ACCEPTING CHEMOTAXIS PROTEIN MCPB"/>
    <property type="match status" value="1"/>
</dbReference>
<organism evidence="14 15">
    <name type="scientific">Defluviitalea raffinosedens</name>
    <dbReference type="NCBI Taxonomy" id="1450156"/>
    <lineage>
        <taxon>Bacteria</taxon>
        <taxon>Bacillati</taxon>
        <taxon>Bacillota</taxon>
        <taxon>Clostridia</taxon>
        <taxon>Lachnospirales</taxon>
        <taxon>Defluviitaleaceae</taxon>
        <taxon>Defluviitalea</taxon>
    </lineage>
</organism>
<dbReference type="PANTHER" id="PTHR32089:SF112">
    <property type="entry name" value="LYSOZYME-LIKE PROTEIN-RELATED"/>
    <property type="match status" value="1"/>
</dbReference>
<dbReference type="CDD" id="cd12913">
    <property type="entry name" value="PDC1_MCP_like"/>
    <property type="match status" value="1"/>
</dbReference>
<dbReference type="OrthoDB" id="9804955at2"/>
<evidence type="ECO:0000256" key="8">
    <source>
        <dbReference type="ARBA" id="ARBA00029447"/>
    </source>
</evidence>
<keyword evidence="4 11" id="KW-0812">Transmembrane</keyword>
<dbReference type="AlphaFoldDB" id="A0A7C8HGT3"/>
<dbReference type="RefSeq" id="WP_158741030.1">
    <property type="nucleotide sequence ID" value="NZ_WSLF01000010.1"/>
</dbReference>
<dbReference type="GO" id="GO:0005886">
    <property type="term" value="C:plasma membrane"/>
    <property type="evidence" value="ECO:0007669"/>
    <property type="project" value="UniProtKB-SubCell"/>
</dbReference>
<dbReference type="InterPro" id="IPR003660">
    <property type="entry name" value="HAMP_dom"/>
</dbReference>
<dbReference type="Pfam" id="PF02743">
    <property type="entry name" value="dCache_1"/>
    <property type="match status" value="1"/>
</dbReference>
<dbReference type="InterPro" id="IPR004089">
    <property type="entry name" value="MCPsignal_dom"/>
</dbReference>
<dbReference type="InterPro" id="IPR033479">
    <property type="entry name" value="dCache_1"/>
</dbReference>
<keyword evidence="3" id="KW-0145">Chemotaxis</keyword>
<dbReference type="Gene3D" id="1.10.287.950">
    <property type="entry name" value="Methyl-accepting chemotaxis protein"/>
    <property type="match status" value="1"/>
</dbReference>
<evidence type="ECO:0000256" key="2">
    <source>
        <dbReference type="ARBA" id="ARBA00022475"/>
    </source>
</evidence>
<evidence type="ECO:0000256" key="4">
    <source>
        <dbReference type="ARBA" id="ARBA00022692"/>
    </source>
</evidence>
<dbReference type="SMART" id="SM00283">
    <property type="entry name" value="MA"/>
    <property type="match status" value="1"/>
</dbReference>
<keyword evidence="15" id="KW-1185">Reference proteome</keyword>
<feature type="domain" description="HAMP" evidence="13">
    <location>
        <begin position="329"/>
        <end position="384"/>
    </location>
</feature>
<comment type="caution">
    <text evidence="14">The sequence shown here is derived from an EMBL/GenBank/DDBJ whole genome shotgun (WGS) entry which is preliminary data.</text>
</comment>
<keyword evidence="2" id="KW-1003">Cell membrane</keyword>
<dbReference type="EMBL" id="WSLF01000010">
    <property type="protein sequence ID" value="KAE9632905.1"/>
    <property type="molecule type" value="Genomic_DNA"/>
</dbReference>
<sequence>MKKIKTKLILGMTICSVSAMLLMGIGVISKGIQLSEEIATTVLSMNIENKSQEFNAILKNTEERVDFLAQSILAEFEMDKINDCHYLEEYKEHLTPLIKEFGKPFEEVLSTYFFFNPELTDDLSYCAYKRNNSSNEFFMDGAYTLEDFNPYNEAMEWYYEPIKEGRGVWSDIRSDSLSGTQIISYTYPIYVDNVLIGVVGMNLDFAYFKRIVNAMKFYETGYGFLLNSDLDFLVHPQFSINQNLKTVKDGSFKVIADAINNSNTDVIKYSLNHQKKIFGYSKLSNGFILVANVPFDEVSEEVNKSFAFMVAFACISIIVSSIIAILIGNTITKPIKHITDLIERTSKFDLVYDENYGLAKHKDEIGFMAKSVLEMRKKLREMIGIISKVSEELLLSAQGIASSSTQNATASDEIAHTAEILAQGATSQANQARKGSIQLSELGSEMDNIFNRSKQIHLCMNKTNEAKTAGMVAVNALKEGVEAYDEAKTYVTESISNLAEKSSSISDITQAIQNIASKTNLLSLNAAIEAARAGESGKGFGIIANEIRKLAEQTAKSSKDIDCTIKEVQHSIQNVQKKLQELNMILEQSNEASSHTISAFNNIDESIKEVLSEAELLLKGIENMNENKNQVITAIEEIAAISEQSASASQEVLASVEMQTSAIEEIAQDAESLKNLAYDLKRLVETFKL</sequence>
<evidence type="ECO:0000313" key="15">
    <source>
        <dbReference type="Proteomes" id="UP000483018"/>
    </source>
</evidence>
<comment type="similarity">
    <text evidence="8">Belongs to the methyl-accepting chemotaxis (MCP) protein family.</text>
</comment>
<dbReference type="Gene3D" id="3.30.450.20">
    <property type="entry name" value="PAS domain"/>
    <property type="match status" value="1"/>
</dbReference>
<dbReference type="SUPFAM" id="SSF58104">
    <property type="entry name" value="Methyl-accepting chemotaxis protein (MCP) signaling domain"/>
    <property type="match status" value="1"/>
</dbReference>
<evidence type="ECO:0000259" key="13">
    <source>
        <dbReference type="PROSITE" id="PS50885"/>
    </source>
</evidence>
<gene>
    <name evidence="14" type="ORF">GND95_10270</name>
</gene>